<dbReference type="HOGENOM" id="CLU_3223987_0_0_6"/>
<comment type="caution">
    <text evidence="1">The sequence shown here is derived from an EMBL/GenBank/DDBJ whole genome shotgun (WGS) entry which is preliminary data.</text>
</comment>
<name>A0A077NWX6_XENBV</name>
<dbReference type="Proteomes" id="UP000028487">
    <property type="component" value="Unassembled WGS sequence"/>
</dbReference>
<accession>A0A077NWX6</accession>
<evidence type="ECO:0000313" key="1">
    <source>
        <dbReference type="EMBL" id="CDH02978.1"/>
    </source>
</evidence>
<dbReference type="EMBL" id="CBSV010000223">
    <property type="protein sequence ID" value="CDH02978.1"/>
    <property type="molecule type" value="Genomic_DNA"/>
</dbReference>
<gene>
    <name evidence="1" type="ORF">XBFM1_510004</name>
</gene>
<sequence>MRQNPGAFIHGMSHDKLTNHYLCLPNGNISVYGSNGDWTKPRRV</sequence>
<dbReference type="AlphaFoldDB" id="A0A077NWX6"/>
<organism evidence="1">
    <name type="scientific">Xenorhabdus bovienii str. feltiae Moldova</name>
    <dbReference type="NCBI Taxonomy" id="1398200"/>
    <lineage>
        <taxon>Bacteria</taxon>
        <taxon>Pseudomonadati</taxon>
        <taxon>Pseudomonadota</taxon>
        <taxon>Gammaproteobacteria</taxon>
        <taxon>Enterobacterales</taxon>
        <taxon>Morganellaceae</taxon>
        <taxon>Xenorhabdus</taxon>
    </lineage>
</organism>
<protein>
    <submittedName>
        <fullName evidence="1">Uncharacterized protein</fullName>
    </submittedName>
</protein>
<proteinExistence type="predicted"/>
<reference evidence="1" key="1">
    <citation type="submission" date="2013-07" db="EMBL/GenBank/DDBJ databases">
        <title>Sub-species coevolution in mutualistic symbiosis.</title>
        <authorList>
            <person name="Murfin K."/>
            <person name="Klassen J."/>
            <person name="Lee M."/>
            <person name="Forst S."/>
            <person name="Stock P."/>
            <person name="Goodrich-Blair H."/>
        </authorList>
    </citation>
    <scope>NUCLEOTIDE SEQUENCE [LARGE SCALE GENOMIC DNA]</scope>
    <source>
        <strain evidence="1">Feltiae Moldova</strain>
    </source>
</reference>